<dbReference type="Gene3D" id="3.30.70.270">
    <property type="match status" value="1"/>
</dbReference>
<dbReference type="PROSITE" id="PS50883">
    <property type="entry name" value="EAL"/>
    <property type="match status" value="1"/>
</dbReference>
<dbReference type="InterPro" id="IPR001633">
    <property type="entry name" value="EAL_dom"/>
</dbReference>
<dbReference type="PANTHER" id="PTHR44757">
    <property type="entry name" value="DIGUANYLATE CYCLASE DGCP"/>
    <property type="match status" value="1"/>
</dbReference>
<dbReference type="PANTHER" id="PTHR44757:SF2">
    <property type="entry name" value="BIOFILM ARCHITECTURE MAINTENANCE PROTEIN MBAA"/>
    <property type="match status" value="1"/>
</dbReference>
<dbReference type="EMBL" id="FNPH01000004">
    <property type="protein sequence ID" value="SDY93299.1"/>
    <property type="molecule type" value="Genomic_DNA"/>
</dbReference>
<dbReference type="Gene3D" id="3.20.20.450">
    <property type="entry name" value="EAL domain"/>
    <property type="match status" value="1"/>
</dbReference>
<dbReference type="PROSITE" id="PS50887">
    <property type="entry name" value="GGDEF"/>
    <property type="match status" value="1"/>
</dbReference>
<protein>
    <submittedName>
        <fullName evidence="4">Diguanylate cyclase (GGDEF) domain-containing protein</fullName>
    </submittedName>
</protein>
<dbReference type="SMART" id="SM00267">
    <property type="entry name" value="GGDEF"/>
    <property type="match status" value="1"/>
</dbReference>
<feature type="domain" description="GGDEF" evidence="3">
    <location>
        <begin position="354"/>
        <end position="487"/>
    </location>
</feature>
<name>A0A1H3NYQ4_9ACTN</name>
<dbReference type="NCBIfam" id="TIGR00254">
    <property type="entry name" value="GGDEF"/>
    <property type="match status" value="1"/>
</dbReference>
<feature type="transmembrane region" description="Helical" evidence="1">
    <location>
        <begin position="32"/>
        <end position="50"/>
    </location>
</feature>
<evidence type="ECO:0000313" key="5">
    <source>
        <dbReference type="Proteomes" id="UP000242415"/>
    </source>
</evidence>
<dbReference type="SUPFAM" id="SSF141868">
    <property type="entry name" value="EAL domain-like"/>
    <property type="match status" value="1"/>
</dbReference>
<gene>
    <name evidence="4" type="ORF">SAMN05444365_104204</name>
</gene>
<dbReference type="RefSeq" id="WP_245736620.1">
    <property type="nucleotide sequence ID" value="NZ_FNPH01000004.1"/>
</dbReference>
<sequence length="763" mass="80092">MAGTGLRVAVVVTVGAAAQAAAHWLPTRIGNITVGVLLTAIAGYAALGYGRQARVARGRERVGRALAALSLGAWTLQLALYVAADTAGVVPSAWFDLVAGLLALCAAPAALLLLSPAAAGAAVRLRRFIDGAMIFGALFFVAWHLVIERAVASADPRLVGLILLVPALELGTAAIAIVLLSRSVPRGSQALTFLAVAMLLFAMSTLVDLYNRGEGRSSYAWGGAAGFVVATMLAALASRYPLPPPSSIEDQYGGPWALLPFAPVAIGFGLAVGVLTTTGTLPAVLLWVLLGTGGIVIVRQYLSLRTNQTLLRDLGEQRERLEYQAYHDALTGLANRTKFIARASDALATARDDAATGVILFDLDGFKDVNDTLGHAAGDELLTAVADRLRAGVRDNGLVARLGGDEFVVLLTELADPAEADATAAAILGELAVPLPAAGRPLAVHASAGLAVARGRSEDVDTLLSHADLALYQAKADGKGRLCRFDPALHAADFDRRQRETELRQALPRGEFELYYQPIVALDGEVIVGVEALLRWRHPRLGVLAPPAFLDLAESIGLLPELGAWVLREACARGVGWERTRPGFELNVNLSASQLTDPDLVARVRDTLAETGFPARLLTLELTETVVLTDVPGAARVLAALRELGVRIALDDFGTGYSSLNHLAVLPVDSLKIDKSFVQAMTGAGGGTVARAVLQIARTFGLSPVAEGVEDAAQARQLRELNCPQAQGYHFARPMPAAQLGALLSTASAGNPDEWILGLRPGA</sequence>
<reference evidence="5" key="1">
    <citation type="submission" date="2016-10" db="EMBL/GenBank/DDBJ databases">
        <authorList>
            <person name="Varghese N."/>
            <person name="Submissions S."/>
        </authorList>
    </citation>
    <scope>NUCLEOTIDE SEQUENCE [LARGE SCALE GENOMIC DNA]</scope>
    <source>
        <strain evidence="5">DSM 45245</strain>
    </source>
</reference>
<dbReference type="SMART" id="SM00052">
    <property type="entry name" value="EAL"/>
    <property type="match status" value="1"/>
</dbReference>
<feature type="domain" description="EAL" evidence="2">
    <location>
        <begin position="496"/>
        <end position="748"/>
    </location>
</feature>
<feature type="transmembrane region" description="Helical" evidence="1">
    <location>
        <begin position="158"/>
        <end position="178"/>
    </location>
</feature>
<feature type="transmembrane region" description="Helical" evidence="1">
    <location>
        <begin position="190"/>
        <end position="207"/>
    </location>
</feature>
<accession>A0A1H3NYQ4</accession>
<keyword evidence="1" id="KW-0812">Transmembrane</keyword>
<dbReference type="AlphaFoldDB" id="A0A1H3NYQ4"/>
<organism evidence="4 5">
    <name type="scientific">Micromonospora pattaloongensis</name>
    <dbReference type="NCBI Taxonomy" id="405436"/>
    <lineage>
        <taxon>Bacteria</taxon>
        <taxon>Bacillati</taxon>
        <taxon>Actinomycetota</taxon>
        <taxon>Actinomycetes</taxon>
        <taxon>Micromonosporales</taxon>
        <taxon>Micromonosporaceae</taxon>
        <taxon>Micromonospora</taxon>
    </lineage>
</organism>
<keyword evidence="5" id="KW-1185">Reference proteome</keyword>
<feature type="transmembrane region" description="Helical" evidence="1">
    <location>
        <begin position="284"/>
        <end position="302"/>
    </location>
</feature>
<evidence type="ECO:0000256" key="1">
    <source>
        <dbReference type="SAM" id="Phobius"/>
    </source>
</evidence>
<keyword evidence="1" id="KW-1133">Transmembrane helix</keyword>
<dbReference type="InterPro" id="IPR029787">
    <property type="entry name" value="Nucleotide_cyclase"/>
</dbReference>
<dbReference type="Pfam" id="PF00990">
    <property type="entry name" value="GGDEF"/>
    <property type="match status" value="1"/>
</dbReference>
<dbReference type="STRING" id="405436.SAMN05444365_104204"/>
<dbReference type="InterPro" id="IPR000160">
    <property type="entry name" value="GGDEF_dom"/>
</dbReference>
<dbReference type="CDD" id="cd01948">
    <property type="entry name" value="EAL"/>
    <property type="match status" value="1"/>
</dbReference>
<dbReference type="SUPFAM" id="SSF55073">
    <property type="entry name" value="Nucleotide cyclase"/>
    <property type="match status" value="1"/>
</dbReference>
<feature type="transmembrane region" description="Helical" evidence="1">
    <location>
        <begin position="94"/>
        <end position="116"/>
    </location>
</feature>
<evidence type="ECO:0000259" key="3">
    <source>
        <dbReference type="PROSITE" id="PS50887"/>
    </source>
</evidence>
<dbReference type="Proteomes" id="UP000242415">
    <property type="component" value="Unassembled WGS sequence"/>
</dbReference>
<proteinExistence type="predicted"/>
<feature type="transmembrane region" description="Helical" evidence="1">
    <location>
        <begin position="219"/>
        <end position="237"/>
    </location>
</feature>
<dbReference type="InterPro" id="IPR035919">
    <property type="entry name" value="EAL_sf"/>
</dbReference>
<dbReference type="Pfam" id="PF00563">
    <property type="entry name" value="EAL"/>
    <property type="match status" value="1"/>
</dbReference>
<feature type="transmembrane region" description="Helical" evidence="1">
    <location>
        <begin position="258"/>
        <end position="278"/>
    </location>
</feature>
<evidence type="ECO:0000313" key="4">
    <source>
        <dbReference type="EMBL" id="SDY93299.1"/>
    </source>
</evidence>
<dbReference type="InterPro" id="IPR052155">
    <property type="entry name" value="Biofilm_reg_signaling"/>
</dbReference>
<keyword evidence="1" id="KW-0472">Membrane</keyword>
<feature type="transmembrane region" description="Helical" evidence="1">
    <location>
        <begin position="62"/>
        <end position="82"/>
    </location>
</feature>
<evidence type="ECO:0000259" key="2">
    <source>
        <dbReference type="PROSITE" id="PS50883"/>
    </source>
</evidence>
<dbReference type="InterPro" id="IPR043128">
    <property type="entry name" value="Rev_trsase/Diguanyl_cyclase"/>
</dbReference>
<dbReference type="CDD" id="cd01949">
    <property type="entry name" value="GGDEF"/>
    <property type="match status" value="1"/>
</dbReference>